<reference evidence="10" key="1">
    <citation type="submission" date="2022-07" db="EMBL/GenBank/DDBJ databases">
        <authorList>
            <person name="Macas J."/>
            <person name="Novak P."/>
            <person name="Neumann P."/>
        </authorList>
    </citation>
    <scope>NUCLEOTIDE SEQUENCE</scope>
</reference>
<evidence type="ECO:0000259" key="9">
    <source>
        <dbReference type="Pfam" id="PF14226"/>
    </source>
</evidence>
<sequence length="362" mass="41051">MAVTPGSIYADHHFRAPPPSPMASGRNPDITHDLQSALRVPKLVLPDRVFSRKKLLQDPPELDFRHLESMGPETAFEILDSAAKVGCFQVTNHGIPGELIRSVLAAGGGIFSIPPEVKVKAARSPEIPWGFEEVHAEEEGERQGSEEFVWCHDDADFSMQMQRFWPLGYLDFRDKMGKLLGDVGDISGKIIELLEKNINRRRPCHEENNHDDEEEAGSSNICYVHKQWPNTDQNSSYDYDVFRILIRGCEFPHALSLHFTNGSSTFNVYSKKCWLSFQPRENAIIFTVGDRLQAWSAGRYNHVIGRAVFEEQKDCGISMAILYSPPKVKVEKEITISFVQQIVIAILLMCIYQIFVFIVKKI</sequence>
<dbReference type="EC" id="1.14.11.61" evidence="2"/>
<protein>
    <recommendedName>
        <fullName evidence="2">feruloyl-CoA 6-hydroxylase</fullName>
        <ecNumber evidence="2">1.14.11.61</ecNumber>
    </recommendedName>
</protein>
<dbReference type="GO" id="GO:0046872">
    <property type="term" value="F:metal ion binding"/>
    <property type="evidence" value="ECO:0007669"/>
    <property type="project" value="UniProtKB-KW"/>
</dbReference>
<comment type="caution">
    <text evidence="10">The sequence shown here is derived from an EMBL/GenBank/DDBJ whole genome shotgun (WGS) entry which is preliminary data.</text>
</comment>
<gene>
    <name evidence="10" type="ORF">CEPIT_LOCUS2431</name>
</gene>
<feature type="domain" description="Non-haem dioxygenase N-terminal" evidence="9">
    <location>
        <begin position="62"/>
        <end position="166"/>
    </location>
</feature>
<dbReference type="AlphaFoldDB" id="A0AAV0C5E8"/>
<keyword evidence="7" id="KW-0472">Membrane</keyword>
<dbReference type="InterPro" id="IPR026992">
    <property type="entry name" value="DIOX_N"/>
</dbReference>
<evidence type="ECO:0000313" key="11">
    <source>
        <dbReference type="Proteomes" id="UP001152523"/>
    </source>
</evidence>
<dbReference type="Gene3D" id="2.60.120.330">
    <property type="entry name" value="B-lactam Antibiotic, Isopenicillin N Synthase, Chain"/>
    <property type="match status" value="1"/>
</dbReference>
<dbReference type="InterPro" id="IPR044861">
    <property type="entry name" value="IPNS-like_FE2OG_OXY"/>
</dbReference>
<evidence type="ECO:0000256" key="7">
    <source>
        <dbReference type="SAM" id="Phobius"/>
    </source>
</evidence>
<dbReference type="InterPro" id="IPR027443">
    <property type="entry name" value="IPNS-like_sf"/>
</dbReference>
<name>A0AAV0C5E8_9ASTE</name>
<proteinExistence type="predicted"/>
<dbReference type="Pfam" id="PF14226">
    <property type="entry name" value="DIOX_N"/>
    <property type="match status" value="1"/>
</dbReference>
<keyword evidence="3" id="KW-0479">Metal-binding</keyword>
<keyword evidence="7" id="KW-0812">Transmembrane</keyword>
<feature type="region of interest" description="Disordered" evidence="6">
    <location>
        <begin position="1"/>
        <end position="29"/>
    </location>
</feature>
<keyword evidence="11" id="KW-1185">Reference proteome</keyword>
<evidence type="ECO:0000256" key="6">
    <source>
        <dbReference type="SAM" id="MobiDB-lite"/>
    </source>
</evidence>
<evidence type="ECO:0000256" key="1">
    <source>
        <dbReference type="ARBA" id="ARBA00004918"/>
    </source>
</evidence>
<dbReference type="GO" id="GO:0016706">
    <property type="term" value="F:2-oxoglutarate-dependent dioxygenase activity"/>
    <property type="evidence" value="ECO:0007669"/>
    <property type="project" value="UniProtKB-ARBA"/>
</dbReference>
<dbReference type="Pfam" id="PF03171">
    <property type="entry name" value="2OG-FeII_Oxy"/>
    <property type="match status" value="1"/>
</dbReference>
<evidence type="ECO:0000256" key="3">
    <source>
        <dbReference type="ARBA" id="ARBA00022723"/>
    </source>
</evidence>
<dbReference type="EMBL" id="CAMAPF010000012">
    <property type="protein sequence ID" value="CAH9066454.1"/>
    <property type="molecule type" value="Genomic_DNA"/>
</dbReference>
<keyword evidence="7" id="KW-1133">Transmembrane helix</keyword>
<evidence type="ECO:0000256" key="2">
    <source>
        <dbReference type="ARBA" id="ARBA00012885"/>
    </source>
</evidence>
<evidence type="ECO:0000256" key="5">
    <source>
        <dbReference type="ARBA" id="ARBA00048503"/>
    </source>
</evidence>
<evidence type="ECO:0000313" key="10">
    <source>
        <dbReference type="EMBL" id="CAH9066454.1"/>
    </source>
</evidence>
<evidence type="ECO:0000259" key="8">
    <source>
        <dbReference type="Pfam" id="PF03171"/>
    </source>
</evidence>
<accession>A0AAV0C5E8</accession>
<feature type="transmembrane region" description="Helical" evidence="7">
    <location>
        <begin position="338"/>
        <end position="359"/>
    </location>
</feature>
<organism evidence="10 11">
    <name type="scientific">Cuscuta epithymum</name>
    <dbReference type="NCBI Taxonomy" id="186058"/>
    <lineage>
        <taxon>Eukaryota</taxon>
        <taxon>Viridiplantae</taxon>
        <taxon>Streptophyta</taxon>
        <taxon>Embryophyta</taxon>
        <taxon>Tracheophyta</taxon>
        <taxon>Spermatophyta</taxon>
        <taxon>Magnoliopsida</taxon>
        <taxon>eudicotyledons</taxon>
        <taxon>Gunneridae</taxon>
        <taxon>Pentapetalae</taxon>
        <taxon>asterids</taxon>
        <taxon>lamiids</taxon>
        <taxon>Solanales</taxon>
        <taxon>Convolvulaceae</taxon>
        <taxon>Cuscuteae</taxon>
        <taxon>Cuscuta</taxon>
        <taxon>Cuscuta subgen. Cuscuta</taxon>
    </lineage>
</organism>
<comment type="pathway">
    <text evidence="1">Phenylpropanoid metabolism.</text>
</comment>
<dbReference type="PANTHER" id="PTHR34945:SF8">
    <property type="entry name" value="DOWNSTREAM TARGET OF AGL15-4"/>
    <property type="match status" value="1"/>
</dbReference>
<feature type="domain" description="Isopenicillin N synthase-like Fe(2+) 2OG dioxygenase" evidence="8">
    <location>
        <begin position="257"/>
        <end position="308"/>
    </location>
</feature>
<comment type="catalytic activity">
    <reaction evidence="5">
        <text>(E)-feruloyl-CoA + 2-oxoglutarate + O2 = (E)-6-hydroxyferuloyl-CoA + succinate + CO2</text>
        <dbReference type="Rhea" id="RHEA:57856"/>
        <dbReference type="ChEBI" id="CHEBI:15379"/>
        <dbReference type="ChEBI" id="CHEBI:16526"/>
        <dbReference type="ChEBI" id="CHEBI:16810"/>
        <dbReference type="ChEBI" id="CHEBI:30031"/>
        <dbReference type="ChEBI" id="CHEBI:87305"/>
        <dbReference type="ChEBI" id="CHEBI:142390"/>
        <dbReference type="EC" id="1.14.11.61"/>
    </reaction>
</comment>
<evidence type="ECO:0000256" key="4">
    <source>
        <dbReference type="ARBA" id="ARBA00023004"/>
    </source>
</evidence>
<dbReference type="SUPFAM" id="SSF51197">
    <property type="entry name" value="Clavaminate synthase-like"/>
    <property type="match status" value="1"/>
</dbReference>
<dbReference type="Proteomes" id="UP001152523">
    <property type="component" value="Unassembled WGS sequence"/>
</dbReference>
<keyword evidence="4" id="KW-0408">Iron</keyword>
<dbReference type="PANTHER" id="PTHR34945">
    <property type="entry name" value="2-OXOGLUTARATE (2OG) AND FE(II)-DEPENDENT OXYGENASE SUPERFAMILY PROTEIN"/>
    <property type="match status" value="1"/>
</dbReference>